<dbReference type="SUPFAM" id="SSF48452">
    <property type="entry name" value="TPR-like"/>
    <property type="match status" value="1"/>
</dbReference>
<name>A9NZZ1_PICSI</name>
<accession>A9NZZ1</accession>
<dbReference type="PROSITE" id="PS50005">
    <property type="entry name" value="TPR"/>
    <property type="match status" value="1"/>
</dbReference>
<evidence type="ECO:0000256" key="1">
    <source>
        <dbReference type="PROSITE-ProRule" id="PRU00339"/>
    </source>
</evidence>
<feature type="repeat" description="TPR" evidence="1">
    <location>
        <begin position="67"/>
        <end position="100"/>
    </location>
</feature>
<dbReference type="AlphaFoldDB" id="A9NZZ1"/>
<protein>
    <recommendedName>
        <fullName evidence="4">RNA-polymerase II-associated protein 3-like C-terminal domain-containing protein</fullName>
    </recommendedName>
</protein>
<dbReference type="EMBL" id="EF086946">
    <property type="protein sequence ID" value="ABK26202.1"/>
    <property type="molecule type" value="mRNA"/>
</dbReference>
<dbReference type="InterPro" id="IPR011990">
    <property type="entry name" value="TPR-like_helical_dom_sf"/>
</dbReference>
<dbReference type="Pfam" id="PF13877">
    <property type="entry name" value="RPAP3_C"/>
    <property type="match status" value="1"/>
</dbReference>
<organism evidence="5">
    <name type="scientific">Picea sitchensis</name>
    <name type="common">Sitka spruce</name>
    <name type="synonym">Pinus sitchensis</name>
    <dbReference type="NCBI Taxonomy" id="3332"/>
    <lineage>
        <taxon>Eukaryota</taxon>
        <taxon>Viridiplantae</taxon>
        <taxon>Streptophyta</taxon>
        <taxon>Embryophyta</taxon>
        <taxon>Tracheophyta</taxon>
        <taxon>Spermatophyta</taxon>
        <taxon>Pinopsida</taxon>
        <taxon>Pinidae</taxon>
        <taxon>Conifers I</taxon>
        <taxon>Pinales</taxon>
        <taxon>Pinaceae</taxon>
        <taxon>Picea</taxon>
    </lineage>
</organism>
<evidence type="ECO:0000256" key="2">
    <source>
        <dbReference type="SAM" id="Coils"/>
    </source>
</evidence>
<dbReference type="SMART" id="SM00028">
    <property type="entry name" value="TPR"/>
    <property type="match status" value="3"/>
</dbReference>
<keyword evidence="1" id="KW-0802">TPR repeat</keyword>
<dbReference type="InterPro" id="IPR025986">
    <property type="entry name" value="RPAP3-like_C"/>
</dbReference>
<sequence length="369" mass="41365">MLEKEQGNEYFKEKKYAEAIDCYSRSIVLQPTAVAFANRAMAYIKMRRFEEAEYDCSEAIDLDDRYVKAYSRRGTAKKELGKLLDAIDDFEFALRLEPENKELKKQYEEARRMYGESIAKKIPEKKARVGIEELKSDPAVKAAEKGEIKAPLGRKPSSSSCDPALAKAPSKLEADPKKTESGVKQISSNRSQKQDSLASTPVVAARGASHAINSKNSQKQDLLASTQVVAARAASRAVSAVAKKMTAPKTAYEFEATWKIFSGDLSAQTELLKIIAPTSLQKIFKDALSAPLLMDIIRCVEHFFMENADFAVQFLENLTKIGRFDMTIMCLSTKDKAALRQMWDEVFVNERVPVDLQEALNRVRSKYCL</sequence>
<feature type="domain" description="RNA-polymerase II-associated protein 3-like C-terminal" evidence="4">
    <location>
        <begin position="247"/>
        <end position="336"/>
    </location>
</feature>
<dbReference type="PANTHER" id="PTHR47329">
    <property type="entry name" value="OS05G0129900 PROTEIN"/>
    <property type="match status" value="1"/>
</dbReference>
<dbReference type="InterPro" id="IPR019734">
    <property type="entry name" value="TPR_rpt"/>
</dbReference>
<feature type="region of interest" description="Disordered" evidence="3">
    <location>
        <begin position="140"/>
        <end position="202"/>
    </location>
</feature>
<feature type="compositionally biased region" description="Polar residues" evidence="3">
    <location>
        <begin position="182"/>
        <end position="199"/>
    </location>
</feature>
<feature type="coiled-coil region" evidence="2">
    <location>
        <begin position="93"/>
        <end position="120"/>
    </location>
</feature>
<evidence type="ECO:0000259" key="4">
    <source>
        <dbReference type="Pfam" id="PF13877"/>
    </source>
</evidence>
<proteinExistence type="evidence at transcript level"/>
<keyword evidence="2" id="KW-0175">Coiled coil</keyword>
<evidence type="ECO:0000256" key="3">
    <source>
        <dbReference type="SAM" id="MobiDB-lite"/>
    </source>
</evidence>
<dbReference type="Gene3D" id="1.25.40.10">
    <property type="entry name" value="Tetratricopeptide repeat domain"/>
    <property type="match status" value="1"/>
</dbReference>
<feature type="compositionally biased region" description="Basic and acidic residues" evidence="3">
    <location>
        <begin position="170"/>
        <end position="181"/>
    </location>
</feature>
<dbReference type="PANTHER" id="PTHR47329:SF1">
    <property type="entry name" value="OS05G0129900 PROTEIN"/>
    <property type="match status" value="1"/>
</dbReference>
<reference evidence="5" key="1">
    <citation type="journal article" date="2008" name="BMC Genomics">
        <title>A conifer genomics resource of 200,000 spruce (Picea spp.) ESTs and 6,464 high-quality, sequence-finished full-length cDNAs for Sitka spruce (Picea sitchensis).</title>
        <authorList>
            <person name="Ralph S.G."/>
            <person name="Chun H.J."/>
            <person name="Kolosova N."/>
            <person name="Cooper D."/>
            <person name="Oddy C."/>
            <person name="Ritland C.E."/>
            <person name="Kirkpatrick R."/>
            <person name="Moore R."/>
            <person name="Barber S."/>
            <person name="Holt R.A."/>
            <person name="Jones S.J."/>
            <person name="Marra M.A."/>
            <person name="Douglas C.J."/>
            <person name="Ritland K."/>
            <person name="Bohlmann J."/>
        </authorList>
    </citation>
    <scope>NUCLEOTIDE SEQUENCE</scope>
    <source>
        <tissue evidence="5">Green portion of the leader tissue</tissue>
    </source>
</reference>
<dbReference type="Pfam" id="PF13181">
    <property type="entry name" value="TPR_8"/>
    <property type="match status" value="1"/>
</dbReference>
<evidence type="ECO:0000313" key="5">
    <source>
        <dbReference type="EMBL" id="ABK26202.1"/>
    </source>
</evidence>